<evidence type="ECO:0000313" key="3">
    <source>
        <dbReference type="Proteomes" id="UP000022141"/>
    </source>
</evidence>
<protein>
    <submittedName>
        <fullName evidence="2">L-glutamine:2-deoxy-scyllo-inosose aminotransferase</fullName>
        <ecNumber evidence="2">2.6.1.100</ecNumber>
    </submittedName>
</protein>
<dbReference type="eggNOG" id="COG0399">
    <property type="taxonomic scope" value="Bacteria"/>
</dbReference>
<keyword evidence="2" id="KW-0032">Aminotransferase</keyword>
<evidence type="ECO:0000313" key="2">
    <source>
        <dbReference type="EMBL" id="EXI88040.1"/>
    </source>
</evidence>
<dbReference type="Pfam" id="PF01041">
    <property type="entry name" value="DegT_DnrJ_EryC1"/>
    <property type="match status" value="1"/>
</dbReference>
<dbReference type="AlphaFoldDB" id="A0A011QG74"/>
<comment type="caution">
    <text evidence="2">The sequence shown here is derived from an EMBL/GenBank/DDBJ whole genome shotgun (WGS) entry which is preliminary data.</text>
</comment>
<reference evidence="2" key="1">
    <citation type="submission" date="2014-02" db="EMBL/GenBank/DDBJ databases">
        <title>Expanding our view of genomic diversity in Candidatus Accumulibacter clades.</title>
        <authorList>
            <person name="Skennerton C.T."/>
            <person name="Barr J.J."/>
            <person name="Slater F.R."/>
            <person name="Bond P.L."/>
            <person name="Tyson G.W."/>
        </authorList>
    </citation>
    <scope>NUCLEOTIDE SEQUENCE [LARGE SCALE GENOMIC DNA]</scope>
</reference>
<sequence>MKPTATERSPLPRSPVLDWSSFSGKPRSAGVSSIDDLRHSVTTTSGRAAIYHALLQLRLPPGSLVLAPSYHCPTMIAPAILAGLEVGYFAIRADGLPHLNSVDAATAGRAKAMIVSHYFGLARSLAEVRQWCDEHRIALIEDCAHCYFGDAGERPVGTWGDFSTASLSKFFPVPEGGVLASAGQALTPLPLSAPGLKAQLKGCVDVLEIAVRHGRLAGVNRLLASVFRLKNTLGKHKATGGGKETSALVRMMQSCDMERISQAPLWATLALKATLPRGPIIARRRQNFAIYARHFAQVRGARALLPPPDADAVPYVFPLWVEEPDRIYHALRAQEFPVFRWDNLWPGTPRLGDDVGPEWSHHVLQLLCHQNLDDSDVTNTALATLSLLANPQA</sequence>
<proteinExistence type="inferred from homology"/>
<dbReference type="InterPro" id="IPR000653">
    <property type="entry name" value="DegT/StrS_aminotransferase"/>
</dbReference>
<dbReference type="InterPro" id="IPR015422">
    <property type="entry name" value="PyrdxlP-dep_Trfase_small"/>
</dbReference>
<evidence type="ECO:0000256" key="1">
    <source>
        <dbReference type="RuleBase" id="RU004508"/>
    </source>
</evidence>
<dbReference type="Gene3D" id="3.90.1150.10">
    <property type="entry name" value="Aspartate Aminotransferase, domain 1"/>
    <property type="match status" value="1"/>
</dbReference>
<dbReference type="PANTHER" id="PTHR30244">
    <property type="entry name" value="TRANSAMINASE"/>
    <property type="match status" value="1"/>
</dbReference>
<dbReference type="PATRIC" id="fig|1454004.3.peg.2411"/>
<organism evidence="2 3">
    <name type="scientific">Accumulibacter regalis</name>
    <dbReference type="NCBI Taxonomy" id="522306"/>
    <lineage>
        <taxon>Bacteria</taxon>
        <taxon>Pseudomonadati</taxon>
        <taxon>Pseudomonadota</taxon>
        <taxon>Betaproteobacteria</taxon>
        <taxon>Candidatus Accumulibacter</taxon>
    </lineage>
</organism>
<keyword evidence="1" id="KW-0663">Pyridoxal phosphate</keyword>
<dbReference type="GO" id="GO:0008483">
    <property type="term" value="F:transaminase activity"/>
    <property type="evidence" value="ECO:0007669"/>
    <property type="project" value="UniProtKB-KW"/>
</dbReference>
<dbReference type="STRING" id="1454004.AW11_02334"/>
<dbReference type="GO" id="GO:0000271">
    <property type="term" value="P:polysaccharide biosynthetic process"/>
    <property type="evidence" value="ECO:0007669"/>
    <property type="project" value="TreeGrafter"/>
</dbReference>
<dbReference type="InterPro" id="IPR015421">
    <property type="entry name" value="PyrdxlP-dep_Trfase_major"/>
</dbReference>
<name>A0A011QG74_ACCRE</name>
<dbReference type="EC" id="2.6.1.100" evidence="2"/>
<dbReference type="Gene3D" id="3.40.640.10">
    <property type="entry name" value="Type I PLP-dependent aspartate aminotransferase-like (Major domain)"/>
    <property type="match status" value="1"/>
</dbReference>
<dbReference type="EMBL" id="JEMY01000029">
    <property type="protein sequence ID" value="EXI88040.1"/>
    <property type="molecule type" value="Genomic_DNA"/>
</dbReference>
<dbReference type="SUPFAM" id="SSF53383">
    <property type="entry name" value="PLP-dependent transferases"/>
    <property type="match status" value="1"/>
</dbReference>
<dbReference type="PANTHER" id="PTHR30244:SF42">
    <property type="entry name" value="UDP-2-ACETAMIDO-2-DEOXY-3-OXO-D-GLUCURONATE AMINOTRANSFERASE"/>
    <property type="match status" value="1"/>
</dbReference>
<dbReference type="GO" id="GO:0030170">
    <property type="term" value="F:pyridoxal phosphate binding"/>
    <property type="evidence" value="ECO:0007669"/>
    <property type="project" value="TreeGrafter"/>
</dbReference>
<comment type="similarity">
    <text evidence="1">Belongs to the DegT/DnrJ/EryC1 family.</text>
</comment>
<keyword evidence="3" id="KW-1185">Reference proteome</keyword>
<accession>A0A011QG74</accession>
<keyword evidence="2" id="KW-0808">Transferase</keyword>
<dbReference type="InterPro" id="IPR015424">
    <property type="entry name" value="PyrdxlP-dep_Trfase"/>
</dbReference>
<gene>
    <name evidence="2" type="primary">btrR</name>
    <name evidence="2" type="ORF">AW11_02334</name>
</gene>
<dbReference type="Proteomes" id="UP000022141">
    <property type="component" value="Unassembled WGS sequence"/>
</dbReference>